<reference evidence="13 14" key="1">
    <citation type="journal article" date="2020" name="Cell Rep.">
        <title>Local necrotic cells trigger systemic immune activation via gut microbiome dysbiosis in Drosophila.</title>
        <authorList>
            <person name="Kosakamoto H."/>
            <person name="Yamauchi T."/>
            <person name="Akuzawa-Tokita Y."/>
            <person name="Nishimura K."/>
            <person name="Soga T."/>
            <person name="Murakami T."/>
            <person name="Mori H."/>
            <person name="Yamamoto K."/>
            <person name="Miyazaki R."/>
            <person name="Koto A."/>
            <person name="Miura M."/>
            <person name="Obata F."/>
        </authorList>
    </citation>
    <scope>NUCLEOTIDE SEQUENCE [LARGE SCALE GENOMIC DNA]</scope>
    <source>
        <strain evidence="13 14">Ai</strain>
    </source>
</reference>
<feature type="compositionally biased region" description="Basic and acidic residues" evidence="9">
    <location>
        <begin position="65"/>
        <end position="132"/>
    </location>
</feature>
<protein>
    <recommendedName>
        <fullName evidence="15">Cobalt transporter</fullName>
    </recommendedName>
</protein>
<organism evidence="13 14">
    <name type="scientific">Acetobacter persici</name>
    <dbReference type="NCBI Taxonomy" id="1076596"/>
    <lineage>
        <taxon>Bacteria</taxon>
        <taxon>Pseudomonadati</taxon>
        <taxon>Pseudomonadota</taxon>
        <taxon>Alphaproteobacteria</taxon>
        <taxon>Acetobacterales</taxon>
        <taxon>Acetobacteraceae</taxon>
        <taxon>Acetobacter</taxon>
    </lineage>
</organism>
<feature type="compositionally biased region" description="Polar residues" evidence="9">
    <location>
        <begin position="10"/>
        <end position="20"/>
    </location>
</feature>
<comment type="subcellular location">
    <subcellularLocation>
        <location evidence="1">Membrane</location>
        <topology evidence="1">Multi-pass membrane protein</topology>
    </subcellularLocation>
</comment>
<dbReference type="GO" id="GO:0005886">
    <property type="term" value="C:plasma membrane"/>
    <property type="evidence" value="ECO:0007669"/>
    <property type="project" value="TreeGrafter"/>
</dbReference>
<dbReference type="SUPFAM" id="SSF160240">
    <property type="entry name" value="Cation efflux protein cytoplasmic domain-like"/>
    <property type="match status" value="1"/>
</dbReference>
<dbReference type="PANTHER" id="PTHR11562:SF17">
    <property type="entry name" value="RE54080P-RELATED"/>
    <property type="match status" value="1"/>
</dbReference>
<evidence type="ECO:0000259" key="12">
    <source>
        <dbReference type="Pfam" id="PF16916"/>
    </source>
</evidence>
<dbReference type="AlphaFoldDB" id="A0A6V8I9X6"/>
<name>A0A6V8I9X6_9PROT</name>
<feature type="transmembrane region" description="Helical" evidence="10">
    <location>
        <begin position="146"/>
        <end position="165"/>
    </location>
</feature>
<dbReference type="InterPro" id="IPR002524">
    <property type="entry name" value="Cation_efflux"/>
</dbReference>
<evidence type="ECO:0000256" key="3">
    <source>
        <dbReference type="ARBA" id="ARBA00022448"/>
    </source>
</evidence>
<dbReference type="GO" id="GO:0005385">
    <property type="term" value="F:zinc ion transmembrane transporter activity"/>
    <property type="evidence" value="ECO:0007669"/>
    <property type="project" value="TreeGrafter"/>
</dbReference>
<dbReference type="Pfam" id="PF01545">
    <property type="entry name" value="Cation_efflux"/>
    <property type="match status" value="1"/>
</dbReference>
<dbReference type="InterPro" id="IPR050681">
    <property type="entry name" value="CDF/SLC30A"/>
</dbReference>
<dbReference type="InterPro" id="IPR058533">
    <property type="entry name" value="Cation_efflux_TM"/>
</dbReference>
<dbReference type="InterPro" id="IPR036837">
    <property type="entry name" value="Cation_efflux_CTD_sf"/>
</dbReference>
<feature type="domain" description="Cation efflux protein cytoplasmic" evidence="12">
    <location>
        <begin position="347"/>
        <end position="425"/>
    </location>
</feature>
<evidence type="ECO:0000256" key="6">
    <source>
        <dbReference type="ARBA" id="ARBA00022989"/>
    </source>
</evidence>
<keyword evidence="5" id="KW-0862">Zinc</keyword>
<dbReference type="NCBIfam" id="TIGR01297">
    <property type="entry name" value="CDF"/>
    <property type="match status" value="1"/>
</dbReference>
<feature type="transmembrane region" description="Helical" evidence="10">
    <location>
        <begin position="219"/>
        <end position="238"/>
    </location>
</feature>
<evidence type="ECO:0000313" key="14">
    <source>
        <dbReference type="Proteomes" id="UP000548726"/>
    </source>
</evidence>
<evidence type="ECO:0000256" key="10">
    <source>
        <dbReference type="SAM" id="Phobius"/>
    </source>
</evidence>
<feature type="region of interest" description="Disordered" evidence="9">
    <location>
        <begin position="1"/>
        <end position="138"/>
    </location>
</feature>
<dbReference type="PANTHER" id="PTHR11562">
    <property type="entry name" value="CATION EFFLUX PROTEIN/ ZINC TRANSPORTER"/>
    <property type="match status" value="1"/>
</dbReference>
<dbReference type="EMBL" id="BLJP01000011">
    <property type="protein sequence ID" value="GFE94380.1"/>
    <property type="molecule type" value="Genomic_DNA"/>
</dbReference>
<dbReference type="Pfam" id="PF16916">
    <property type="entry name" value="ZT_dimer"/>
    <property type="match status" value="1"/>
</dbReference>
<evidence type="ECO:0008006" key="15">
    <source>
        <dbReference type="Google" id="ProtNLM"/>
    </source>
</evidence>
<evidence type="ECO:0000313" key="13">
    <source>
        <dbReference type="EMBL" id="GFE94380.1"/>
    </source>
</evidence>
<feature type="transmembrane region" description="Helical" evidence="10">
    <location>
        <begin position="250"/>
        <end position="274"/>
    </location>
</feature>
<keyword evidence="6 10" id="KW-1133">Transmembrane helix</keyword>
<keyword evidence="4 10" id="KW-0812">Transmembrane</keyword>
<evidence type="ECO:0000256" key="9">
    <source>
        <dbReference type="SAM" id="MobiDB-lite"/>
    </source>
</evidence>
<keyword evidence="8 10" id="KW-0472">Membrane</keyword>
<evidence type="ECO:0000256" key="8">
    <source>
        <dbReference type="ARBA" id="ARBA00023136"/>
    </source>
</evidence>
<comment type="caution">
    <text evidence="13">The sequence shown here is derived from an EMBL/GenBank/DDBJ whole genome shotgun (WGS) entry which is preliminary data.</text>
</comment>
<evidence type="ECO:0000259" key="11">
    <source>
        <dbReference type="Pfam" id="PF01545"/>
    </source>
</evidence>
<evidence type="ECO:0000256" key="7">
    <source>
        <dbReference type="ARBA" id="ARBA00023065"/>
    </source>
</evidence>
<feature type="transmembrane region" description="Helical" evidence="10">
    <location>
        <begin position="314"/>
        <end position="335"/>
    </location>
</feature>
<keyword evidence="14" id="KW-1185">Reference proteome</keyword>
<sequence>MSQPPPASSGPHTDPSSCTAQDHPPAPDSVHGLSCGPAACGSSAHNQPATPTGRESPGAPATCGHNHDHHDDHDDHDHDAHGAADPAHDGGLHGHEHEHEHEHEHDDDHTHDHHGYDHDGHDHSGHTHDGHDHHHGFGHHHVHTPASFGVAFAIGIVLNTVYLGAEALWGVMSHSLALLADAGHNLSDVLALAAAWLAQHLSAKSPSARFTYGLRRSSILAALANAVILMLVTGGVAWESIQRLFHPAPVAGWTMMSVAAIGILVNGGTALLFASGQKDDINIRGAFLHMASDALTSLAVVIAGGLVLLTGLTWIDPAISLAISVVVVLATWSLLRDSLDMALDGVPRSVDRDSVEDFLRAQPGVADLHDLHIWPMSTTETALTVHLVRAASLPAGQTETLLLQSTIATLRTRFGIVHPTVQIESADYHPPCHLTDPHTV</sequence>
<dbReference type="RefSeq" id="WP_202205819.1">
    <property type="nucleotide sequence ID" value="NZ_BLJP01000011.1"/>
</dbReference>
<proteinExistence type="inferred from homology"/>
<accession>A0A6V8I9X6</accession>
<comment type="similarity">
    <text evidence="2">Belongs to the cation diffusion facilitator (CDF) transporter (TC 2.A.4) family. SLC30A subfamily.</text>
</comment>
<dbReference type="InterPro" id="IPR027470">
    <property type="entry name" value="Cation_efflux_CTD"/>
</dbReference>
<evidence type="ECO:0000256" key="2">
    <source>
        <dbReference type="ARBA" id="ARBA00008873"/>
    </source>
</evidence>
<evidence type="ECO:0000256" key="1">
    <source>
        <dbReference type="ARBA" id="ARBA00004141"/>
    </source>
</evidence>
<dbReference type="SUPFAM" id="SSF161111">
    <property type="entry name" value="Cation efflux protein transmembrane domain-like"/>
    <property type="match status" value="1"/>
</dbReference>
<dbReference type="InterPro" id="IPR027469">
    <property type="entry name" value="Cation_efflux_TMD_sf"/>
</dbReference>
<keyword evidence="3" id="KW-0813">Transport</keyword>
<feature type="domain" description="Cation efflux protein transmembrane" evidence="11">
    <location>
        <begin position="154"/>
        <end position="340"/>
    </location>
</feature>
<feature type="transmembrane region" description="Helical" evidence="10">
    <location>
        <begin position="286"/>
        <end position="308"/>
    </location>
</feature>
<dbReference type="Proteomes" id="UP000548726">
    <property type="component" value="Unassembled WGS sequence"/>
</dbReference>
<keyword evidence="5" id="KW-0864">Zinc transport</keyword>
<gene>
    <name evidence="13" type="ORF">DmAi_24390</name>
</gene>
<evidence type="ECO:0000256" key="5">
    <source>
        <dbReference type="ARBA" id="ARBA00022906"/>
    </source>
</evidence>
<evidence type="ECO:0000256" key="4">
    <source>
        <dbReference type="ARBA" id="ARBA00022692"/>
    </source>
</evidence>
<keyword evidence="7" id="KW-0406">Ion transport</keyword>
<dbReference type="Gene3D" id="1.20.1510.10">
    <property type="entry name" value="Cation efflux protein transmembrane domain"/>
    <property type="match status" value="1"/>
</dbReference>